<evidence type="ECO:0000256" key="3">
    <source>
        <dbReference type="PROSITE-ProRule" id="PRU00023"/>
    </source>
</evidence>
<keyword evidence="2 3" id="KW-0040">ANK repeat</keyword>
<dbReference type="PROSITE" id="PS50088">
    <property type="entry name" value="ANK_REPEAT"/>
    <property type="match status" value="2"/>
</dbReference>
<reference evidence="5 6" key="1">
    <citation type="journal article" date="2024" name="J. Plant Pathol.">
        <title>Sequence and assembly of the genome of Seiridium unicorne, isolate CBS 538.82, causal agent of cypress canker disease.</title>
        <authorList>
            <person name="Scali E."/>
            <person name="Rocca G.D."/>
            <person name="Danti R."/>
            <person name="Garbelotto M."/>
            <person name="Barberini S."/>
            <person name="Baroncelli R."/>
            <person name="Emiliani G."/>
        </authorList>
    </citation>
    <scope>NUCLEOTIDE SEQUENCE [LARGE SCALE GENOMIC DNA]</scope>
    <source>
        <strain evidence="5 6">BM-138-508</strain>
    </source>
</reference>
<protein>
    <recommendedName>
        <fullName evidence="7">Ankyrin</fullName>
    </recommendedName>
</protein>
<comment type="caution">
    <text evidence="5">The sequence shown here is derived from an EMBL/GenBank/DDBJ whole genome shotgun (WGS) entry which is preliminary data.</text>
</comment>
<evidence type="ECO:0000256" key="4">
    <source>
        <dbReference type="SAM" id="MobiDB-lite"/>
    </source>
</evidence>
<feature type="repeat" description="ANK" evidence="3">
    <location>
        <begin position="625"/>
        <end position="651"/>
    </location>
</feature>
<dbReference type="PROSITE" id="PS50297">
    <property type="entry name" value="ANK_REP_REGION"/>
    <property type="match status" value="2"/>
</dbReference>
<evidence type="ECO:0000256" key="1">
    <source>
        <dbReference type="ARBA" id="ARBA00022737"/>
    </source>
</evidence>
<name>A0ABR2UZ39_9PEZI</name>
<evidence type="ECO:0000313" key="5">
    <source>
        <dbReference type="EMBL" id="KAK9419624.1"/>
    </source>
</evidence>
<dbReference type="SMART" id="SM00248">
    <property type="entry name" value="ANK"/>
    <property type="match status" value="11"/>
</dbReference>
<dbReference type="InterPro" id="IPR002110">
    <property type="entry name" value="Ankyrin_rpt"/>
</dbReference>
<feature type="compositionally biased region" description="Basic and acidic residues" evidence="4">
    <location>
        <begin position="149"/>
        <end position="158"/>
    </location>
</feature>
<gene>
    <name evidence="5" type="ORF">SUNI508_07110</name>
</gene>
<evidence type="ECO:0008006" key="7">
    <source>
        <dbReference type="Google" id="ProtNLM"/>
    </source>
</evidence>
<dbReference type="Proteomes" id="UP001408356">
    <property type="component" value="Unassembled WGS sequence"/>
</dbReference>
<feature type="region of interest" description="Disordered" evidence="4">
    <location>
        <begin position="954"/>
        <end position="974"/>
    </location>
</feature>
<dbReference type="InterPro" id="IPR036770">
    <property type="entry name" value="Ankyrin_rpt-contain_sf"/>
</dbReference>
<proteinExistence type="predicted"/>
<keyword evidence="1" id="KW-0677">Repeat</keyword>
<feature type="repeat" description="ANK" evidence="3">
    <location>
        <begin position="213"/>
        <end position="241"/>
    </location>
</feature>
<dbReference type="PANTHER" id="PTHR24123:SF33">
    <property type="entry name" value="PROTEIN HOS4"/>
    <property type="match status" value="1"/>
</dbReference>
<dbReference type="InterPro" id="IPR051165">
    <property type="entry name" value="Multifunctional_ANK_Repeat"/>
</dbReference>
<organism evidence="5 6">
    <name type="scientific">Seiridium unicorne</name>
    <dbReference type="NCBI Taxonomy" id="138068"/>
    <lineage>
        <taxon>Eukaryota</taxon>
        <taxon>Fungi</taxon>
        <taxon>Dikarya</taxon>
        <taxon>Ascomycota</taxon>
        <taxon>Pezizomycotina</taxon>
        <taxon>Sordariomycetes</taxon>
        <taxon>Xylariomycetidae</taxon>
        <taxon>Amphisphaeriales</taxon>
        <taxon>Sporocadaceae</taxon>
        <taxon>Seiridium</taxon>
    </lineage>
</organism>
<dbReference type="SUPFAM" id="SSF48403">
    <property type="entry name" value="Ankyrin repeat"/>
    <property type="match status" value="2"/>
</dbReference>
<keyword evidence="6" id="KW-1185">Reference proteome</keyword>
<evidence type="ECO:0000256" key="2">
    <source>
        <dbReference type="ARBA" id="ARBA00023043"/>
    </source>
</evidence>
<dbReference type="Pfam" id="PF12796">
    <property type="entry name" value="Ank_2"/>
    <property type="match status" value="2"/>
</dbReference>
<dbReference type="PANTHER" id="PTHR24123">
    <property type="entry name" value="ANKYRIN REPEAT-CONTAINING"/>
    <property type="match status" value="1"/>
</dbReference>
<feature type="region of interest" description="Disordered" evidence="4">
    <location>
        <begin position="129"/>
        <end position="163"/>
    </location>
</feature>
<dbReference type="EMBL" id="JARVKF010000299">
    <property type="protein sequence ID" value="KAK9419624.1"/>
    <property type="molecule type" value="Genomic_DNA"/>
</dbReference>
<dbReference type="Pfam" id="PF00023">
    <property type="entry name" value="Ank"/>
    <property type="match status" value="1"/>
</dbReference>
<evidence type="ECO:0000313" key="6">
    <source>
        <dbReference type="Proteomes" id="UP001408356"/>
    </source>
</evidence>
<dbReference type="Gene3D" id="1.25.40.20">
    <property type="entry name" value="Ankyrin repeat-containing domain"/>
    <property type="match status" value="3"/>
</dbReference>
<accession>A0ABR2UZ39</accession>
<sequence length="993" mass="110341">MALLTGLPDELLLNIGQCCDGLFELHSLSLTCRKFNCIFTQVLDTRVLRKHSYLLTWACETAQVDLVAGLLAAGANPNIPFAPDASRGWERWCQNADTPPSFDTAQRIAIRDVVYGYELFIPPRMPSLASSLPQSSQGRLNLGTDDDCSDRSRDDHASDSSLDSEELSYEVHLSRNLFLTARQISNGDGNVMVLDPAYTKNWVRIRAKYYWFPLHAAVKAGSLKIVELLIQHGAILDPPSYQFCGCVTSRPDPNGYSTPGWTPLHTVFCCKNGAVADFLLSKGSSPYVDTQGTTTVLHTAATFGFITTLRECLIQYPDMDLNKCDDHGKRPLQLAYYGTRDTATMQCLVEHGADPNTTLDGSSFTVLHAACLLGWFQLATVYLEAGAQCNPLWSYRPWVFCRGRVIRPLDLCCTRSTKPAIRNCGLSDEYCDDAAEEEDEWLQSKGGNPFDDQDHLLEYADFGSDTDRTQIVSLLIKKGGRIETLAGRMPSEHDTKFPSPIVLASKAHLVPILKLLLKAGANACERDDFGDFPLSAAVRSLSGSLPLGDCNPAETVELLLDHGADANQKDGDGQNALFQLCALPEAQTSEQVKIQLEVLKLLIDRGATTDAKPFTSSSDFWLSSCNASPLHAAFKQGNLEVCDMLIQHGVSFPVAVAEMQEFFDSIVWTGTSKLGESCISVNGRPEETGWNSRTKRERVLLEQSWLCAKLSYLLCHGDKEAFIRHPRSLWLAGQISDTPLAEMLIRAGASDASWTEHDECCESTLASPQALSVRAIWTEEDCDNFALAIQMMSVPLAQSRTLAYKLLVAACRSLTQPRIVQCLIREGADINFVPPGAQHIIRYLLDRFDVQLFEHIDGSWVEPRILIDTLQVFIESGAKYQFERFGHNSFYNLLGRHMSYGKSGDSSCTDDKEKEHRERLCQKLQERCILKYRHPADITELTIRDAVEDEIDAFQDDSHDGSNDLGPDYSTDDATPMVEIMDQILDRARSLRS</sequence>